<proteinExistence type="inferred from homology"/>
<gene>
    <name evidence="5 6" type="primary">rpmC</name>
    <name evidence="6" type="ORF">RICGR_1065</name>
</gene>
<dbReference type="InterPro" id="IPR001854">
    <property type="entry name" value="Ribosomal_uL29"/>
</dbReference>
<dbReference type="HAMAP" id="MF_00374">
    <property type="entry name" value="Ribosomal_uL29"/>
    <property type="match status" value="1"/>
</dbReference>
<reference evidence="6" key="1">
    <citation type="submission" date="2006-04" db="EMBL/GenBank/DDBJ databases">
        <authorList>
            <person name="Seshadri R."/>
            <person name="Federici B.A."/>
        </authorList>
    </citation>
    <scope>NUCLEOTIDE SEQUENCE [LARGE SCALE GENOMIC DNA]</scope>
</reference>
<dbReference type="Proteomes" id="UP000054075">
    <property type="component" value="Unassembled WGS sequence"/>
</dbReference>
<dbReference type="EMBL" id="AAQJ02000001">
    <property type="protein sequence ID" value="EDP45756.1"/>
    <property type="molecule type" value="Genomic_DNA"/>
</dbReference>
<dbReference type="GO" id="GO:0005840">
    <property type="term" value="C:ribosome"/>
    <property type="evidence" value="ECO:0007669"/>
    <property type="project" value="UniProtKB-KW"/>
</dbReference>
<dbReference type="SUPFAM" id="SSF46561">
    <property type="entry name" value="Ribosomal protein L29 (L29p)"/>
    <property type="match status" value="1"/>
</dbReference>
<protein>
    <recommendedName>
        <fullName evidence="4 5">Large ribosomal subunit protein uL29</fullName>
    </recommendedName>
</protein>
<dbReference type="NCBIfam" id="TIGR00012">
    <property type="entry name" value="L29"/>
    <property type="match status" value="1"/>
</dbReference>
<evidence type="ECO:0000256" key="1">
    <source>
        <dbReference type="ARBA" id="ARBA00009254"/>
    </source>
</evidence>
<accession>A8PNP6</accession>
<dbReference type="CDD" id="cd00427">
    <property type="entry name" value="Ribosomal_L29_HIP"/>
    <property type="match status" value="1"/>
</dbReference>
<dbReference type="GO" id="GO:0006412">
    <property type="term" value="P:translation"/>
    <property type="evidence" value="ECO:0007669"/>
    <property type="project" value="UniProtKB-UniRule"/>
</dbReference>
<organism evidence="6 7">
    <name type="scientific">Rickettsiella grylli</name>
    <dbReference type="NCBI Taxonomy" id="59196"/>
    <lineage>
        <taxon>Bacteria</taxon>
        <taxon>Pseudomonadati</taxon>
        <taxon>Pseudomonadota</taxon>
        <taxon>Gammaproteobacteria</taxon>
        <taxon>Legionellales</taxon>
        <taxon>Coxiellaceae</taxon>
        <taxon>Rickettsiella</taxon>
    </lineage>
</organism>
<keyword evidence="3 5" id="KW-0687">Ribonucleoprotein</keyword>
<dbReference type="InterPro" id="IPR036049">
    <property type="entry name" value="Ribosomal_uL29_sf"/>
</dbReference>
<sequence>MNKKELRGLSPDLLKDEIFKLGQEQFKLEAQHATHQLTATHRLKVVRRMLARSLTILHETTMGQKI</sequence>
<dbReference type="Pfam" id="PF00831">
    <property type="entry name" value="Ribosomal_L29"/>
    <property type="match status" value="1"/>
</dbReference>
<dbReference type="GO" id="GO:1990904">
    <property type="term" value="C:ribonucleoprotein complex"/>
    <property type="evidence" value="ECO:0007669"/>
    <property type="project" value="UniProtKB-KW"/>
</dbReference>
<evidence type="ECO:0000256" key="5">
    <source>
        <dbReference type="HAMAP-Rule" id="MF_00374"/>
    </source>
</evidence>
<comment type="caution">
    <text evidence="6">The sequence shown here is derived from an EMBL/GenBank/DDBJ whole genome shotgun (WGS) entry which is preliminary data.</text>
</comment>
<dbReference type="RefSeq" id="WP_006034744.1">
    <property type="nucleotide sequence ID" value="NZ_AAQJ02000001.1"/>
</dbReference>
<evidence type="ECO:0000256" key="3">
    <source>
        <dbReference type="ARBA" id="ARBA00023274"/>
    </source>
</evidence>
<dbReference type="OrthoDB" id="9815192at2"/>
<reference evidence="6" key="2">
    <citation type="submission" date="2007-10" db="EMBL/GenBank/DDBJ databases">
        <authorList>
            <person name="Myers G.S."/>
        </authorList>
    </citation>
    <scope>NUCLEOTIDE SEQUENCE [LARGE SCALE GENOMIC DNA]</scope>
</reference>
<keyword evidence="7" id="KW-1185">Reference proteome</keyword>
<evidence type="ECO:0000256" key="2">
    <source>
        <dbReference type="ARBA" id="ARBA00022980"/>
    </source>
</evidence>
<name>A8PNP6_9COXI</name>
<evidence type="ECO:0000313" key="6">
    <source>
        <dbReference type="EMBL" id="EDP45756.1"/>
    </source>
</evidence>
<comment type="similarity">
    <text evidence="1 5">Belongs to the universal ribosomal protein uL29 family.</text>
</comment>
<dbReference type="AlphaFoldDB" id="A8PNP6"/>
<dbReference type="Gene3D" id="1.10.287.310">
    <property type="match status" value="1"/>
</dbReference>
<evidence type="ECO:0000313" key="7">
    <source>
        <dbReference type="Proteomes" id="UP000054075"/>
    </source>
</evidence>
<evidence type="ECO:0000256" key="4">
    <source>
        <dbReference type="ARBA" id="ARBA00035204"/>
    </source>
</evidence>
<dbReference type="GO" id="GO:0003735">
    <property type="term" value="F:structural constituent of ribosome"/>
    <property type="evidence" value="ECO:0007669"/>
    <property type="project" value="InterPro"/>
</dbReference>
<dbReference type="STRING" id="59196.RICGR_1065"/>
<keyword evidence="2 5" id="KW-0689">Ribosomal protein</keyword>